<sequence length="86" mass="9592">MQKSLFSPLTCLLPYSTSGKRSRGRSISIDCTVPSNATTCPHRRHTTSQRNWAVDPWAPWARVMRGLRRLTLGSDPLSVAPGCMYT</sequence>
<protein>
    <submittedName>
        <fullName evidence="1">Uncharacterized protein</fullName>
    </submittedName>
</protein>
<dbReference type="Proteomes" id="UP000244855">
    <property type="component" value="Unassembled WGS sequence"/>
</dbReference>
<accession>A0A2V1DSA6</accession>
<name>A0A2V1DSA6_9PLEO</name>
<dbReference type="AlphaFoldDB" id="A0A2V1DSA6"/>
<keyword evidence="2" id="KW-1185">Reference proteome</keyword>
<dbReference type="EMBL" id="KZ805365">
    <property type="protein sequence ID" value="PVI00929.1"/>
    <property type="molecule type" value="Genomic_DNA"/>
</dbReference>
<evidence type="ECO:0000313" key="1">
    <source>
        <dbReference type="EMBL" id="PVI00929.1"/>
    </source>
</evidence>
<gene>
    <name evidence="1" type="ORF">DM02DRAFT_369919</name>
</gene>
<reference evidence="1 2" key="1">
    <citation type="journal article" date="2018" name="Sci. Rep.">
        <title>Comparative genomics provides insights into the lifestyle and reveals functional heterogeneity of dark septate endophytic fungi.</title>
        <authorList>
            <person name="Knapp D.G."/>
            <person name="Nemeth J.B."/>
            <person name="Barry K."/>
            <person name="Hainaut M."/>
            <person name="Henrissat B."/>
            <person name="Johnson J."/>
            <person name="Kuo A."/>
            <person name="Lim J.H.P."/>
            <person name="Lipzen A."/>
            <person name="Nolan M."/>
            <person name="Ohm R.A."/>
            <person name="Tamas L."/>
            <person name="Grigoriev I.V."/>
            <person name="Spatafora J.W."/>
            <person name="Nagy L.G."/>
            <person name="Kovacs G.M."/>
        </authorList>
    </citation>
    <scope>NUCLEOTIDE SEQUENCE [LARGE SCALE GENOMIC DNA]</scope>
    <source>
        <strain evidence="1 2">DSE2036</strain>
    </source>
</reference>
<proteinExistence type="predicted"/>
<organism evidence="1 2">
    <name type="scientific">Periconia macrospinosa</name>
    <dbReference type="NCBI Taxonomy" id="97972"/>
    <lineage>
        <taxon>Eukaryota</taxon>
        <taxon>Fungi</taxon>
        <taxon>Dikarya</taxon>
        <taxon>Ascomycota</taxon>
        <taxon>Pezizomycotina</taxon>
        <taxon>Dothideomycetes</taxon>
        <taxon>Pleosporomycetidae</taxon>
        <taxon>Pleosporales</taxon>
        <taxon>Massarineae</taxon>
        <taxon>Periconiaceae</taxon>
        <taxon>Periconia</taxon>
    </lineage>
</organism>
<evidence type="ECO:0000313" key="2">
    <source>
        <dbReference type="Proteomes" id="UP000244855"/>
    </source>
</evidence>